<accession>A0A5D0XUH6</accession>
<keyword evidence="3 8" id="KW-0274">FAD</keyword>
<dbReference type="PROSITE" id="PS00076">
    <property type="entry name" value="PYRIDINE_REDOX_1"/>
    <property type="match status" value="1"/>
</dbReference>
<dbReference type="Proteomes" id="UP000323410">
    <property type="component" value="Unassembled WGS sequence"/>
</dbReference>
<evidence type="ECO:0000259" key="12">
    <source>
        <dbReference type="Pfam" id="PF07992"/>
    </source>
</evidence>
<dbReference type="InterPro" id="IPR004099">
    <property type="entry name" value="Pyr_nucl-diS_OxRdtase_dimer"/>
</dbReference>
<dbReference type="GO" id="GO:0016668">
    <property type="term" value="F:oxidoreductase activity, acting on a sulfur group of donors, NAD(P) as acceptor"/>
    <property type="evidence" value="ECO:0007669"/>
    <property type="project" value="InterPro"/>
</dbReference>
<dbReference type="EMBL" id="VSLD01000001">
    <property type="protein sequence ID" value="TYD00346.1"/>
    <property type="molecule type" value="Genomic_DNA"/>
</dbReference>
<evidence type="ECO:0000256" key="4">
    <source>
        <dbReference type="ARBA" id="ARBA00022857"/>
    </source>
</evidence>
<evidence type="ECO:0000256" key="6">
    <source>
        <dbReference type="ARBA" id="ARBA00023157"/>
    </source>
</evidence>
<feature type="binding site" evidence="8">
    <location>
        <begin position="173"/>
        <end position="180"/>
    </location>
    <ligand>
        <name>NAD(+)</name>
        <dbReference type="ChEBI" id="CHEBI:57540"/>
    </ligand>
</feature>
<evidence type="ECO:0000259" key="11">
    <source>
        <dbReference type="Pfam" id="PF02852"/>
    </source>
</evidence>
<dbReference type="Pfam" id="PF07992">
    <property type="entry name" value="Pyr_redox_2"/>
    <property type="match status" value="1"/>
</dbReference>
<organism evidence="13 14">
    <name type="scientific">Arthrobacter echini</name>
    <dbReference type="NCBI Taxonomy" id="1529066"/>
    <lineage>
        <taxon>Bacteria</taxon>
        <taxon>Bacillati</taxon>
        <taxon>Actinomycetota</taxon>
        <taxon>Actinomycetes</taxon>
        <taxon>Micrococcales</taxon>
        <taxon>Micrococcaceae</taxon>
        <taxon>Arthrobacter</taxon>
    </lineage>
</organism>
<evidence type="ECO:0000256" key="1">
    <source>
        <dbReference type="ARBA" id="ARBA00007532"/>
    </source>
</evidence>
<feature type="binding site" evidence="8">
    <location>
        <position position="305"/>
    </location>
    <ligand>
        <name>NAD(+)</name>
        <dbReference type="ChEBI" id="CHEBI:57540"/>
    </ligand>
</feature>
<keyword evidence="14" id="KW-1185">Reference proteome</keyword>
<feature type="disulfide bond" description="Redox-active" evidence="9">
    <location>
        <begin position="45"/>
        <end position="50"/>
    </location>
</feature>
<evidence type="ECO:0000256" key="2">
    <source>
        <dbReference type="ARBA" id="ARBA00022630"/>
    </source>
</evidence>
<dbReference type="AlphaFoldDB" id="A0A5D0XUH6"/>
<keyword evidence="5 10" id="KW-0560">Oxidoreductase</keyword>
<dbReference type="Gene3D" id="3.50.50.60">
    <property type="entry name" value="FAD/NAD(P)-binding domain"/>
    <property type="match status" value="2"/>
</dbReference>
<comment type="similarity">
    <text evidence="1 10">Belongs to the class-I pyridine nucleotide-disulfide oxidoreductase family.</text>
</comment>
<dbReference type="SUPFAM" id="SSF51905">
    <property type="entry name" value="FAD/NAD(P)-binding domain"/>
    <property type="match status" value="1"/>
</dbReference>
<dbReference type="OrthoDB" id="9800167at2"/>
<feature type="binding site" evidence="8">
    <location>
        <position position="264"/>
    </location>
    <ligand>
        <name>NAD(+)</name>
        <dbReference type="ChEBI" id="CHEBI:57540"/>
    </ligand>
</feature>
<name>A0A5D0XUH6_9MICC</name>
<feature type="binding site" evidence="8">
    <location>
        <begin position="136"/>
        <end position="138"/>
    </location>
    <ligand>
        <name>FAD</name>
        <dbReference type="ChEBI" id="CHEBI:57692"/>
    </ligand>
</feature>
<dbReference type="InterPro" id="IPR001100">
    <property type="entry name" value="Pyr_nuc-diS_OxRdtase"/>
</dbReference>
<dbReference type="PANTHER" id="PTHR43014:SF2">
    <property type="entry name" value="MERCURIC REDUCTASE"/>
    <property type="match status" value="1"/>
</dbReference>
<evidence type="ECO:0000256" key="8">
    <source>
        <dbReference type="PIRSR" id="PIRSR000350-3"/>
    </source>
</evidence>
<evidence type="ECO:0000313" key="14">
    <source>
        <dbReference type="Proteomes" id="UP000323410"/>
    </source>
</evidence>
<evidence type="ECO:0000256" key="7">
    <source>
        <dbReference type="ARBA" id="ARBA00023284"/>
    </source>
</evidence>
<evidence type="ECO:0000256" key="10">
    <source>
        <dbReference type="RuleBase" id="RU003691"/>
    </source>
</evidence>
<evidence type="ECO:0000256" key="5">
    <source>
        <dbReference type="ARBA" id="ARBA00023002"/>
    </source>
</evidence>
<gene>
    <name evidence="13" type="ORF">FQ377_02520</name>
</gene>
<comment type="caution">
    <text evidence="13">The sequence shown here is derived from an EMBL/GenBank/DDBJ whole genome shotgun (WGS) entry which is preliminary data.</text>
</comment>
<reference evidence="13 14" key="1">
    <citation type="submission" date="2019-08" db="EMBL/GenBank/DDBJ databases">
        <title>Genone of Arthrobacter echini P9.</title>
        <authorList>
            <person name="Bowman J.P."/>
        </authorList>
    </citation>
    <scope>NUCLEOTIDE SEQUENCE [LARGE SCALE GENOMIC DNA]</scope>
    <source>
        <strain evidence="13 14">P9</strain>
    </source>
</reference>
<evidence type="ECO:0000313" key="13">
    <source>
        <dbReference type="EMBL" id="TYD00346.1"/>
    </source>
</evidence>
<dbReference type="PRINTS" id="PR00368">
    <property type="entry name" value="FADPNR"/>
</dbReference>
<feature type="domain" description="FAD/NAD(P)-binding" evidence="12">
    <location>
        <begin position="9"/>
        <end position="316"/>
    </location>
</feature>
<dbReference type="GO" id="GO:0050660">
    <property type="term" value="F:flavin adenine dinucleotide binding"/>
    <property type="evidence" value="ECO:0007669"/>
    <property type="project" value="TreeGrafter"/>
</dbReference>
<comment type="cofactor">
    <cofactor evidence="8">
        <name>FAD</name>
        <dbReference type="ChEBI" id="CHEBI:57692"/>
    </cofactor>
    <text evidence="8">Binds 1 FAD per subunit.</text>
</comment>
<dbReference type="SUPFAM" id="SSF55424">
    <property type="entry name" value="FAD/NAD-linked reductases, dimerisation (C-terminal) domain"/>
    <property type="match status" value="1"/>
</dbReference>
<feature type="binding site" evidence="8">
    <location>
        <position position="54"/>
    </location>
    <ligand>
        <name>FAD</name>
        <dbReference type="ChEBI" id="CHEBI:57692"/>
    </ligand>
</feature>
<dbReference type="PANTHER" id="PTHR43014">
    <property type="entry name" value="MERCURIC REDUCTASE"/>
    <property type="match status" value="1"/>
</dbReference>
<sequence>MEPRSAVIDLLVIGGGTAGLVGAKTAARLGARVVLAERARTGGDCLWTGCVPSKTLLAAAAAGEASGPGDPPGPSAFSAVRARIVAAIAAIEPEDSRASLEAVGVTVRQGEARFLGPGRAEIDGEEIRFHRALIATGSDPAVPPVPGLDRASVVTSETIWDLVDLPRRLVIIGGGPIACELGQAFARLGSDVVMLVRSRILPKEDPDAADVVRSALVQDGVRIVEDSTIEEVSTVGGQAGAGESQVRLDDGRSFPADTVLVAAGRRARVAGLGLERVGVDVDDAGQVRVDATMRTSNPAVWAAGDVTQHPDFTHLAGVYASTAASNAVLGVSRSVSTIVPRVTYTSPEVAAVGVTSVGSARRRVVTMQHSHTDRAITEGHENGFTRLVVDRRGRILGGTIVGPRAGETMGELSLAVQRKLTTRDLAGVIHPYPTFNDALWNAAVRDARSTLEKPLVRALMAALVRLTRWRAVRSDRTQRPV</sequence>
<dbReference type="InterPro" id="IPR036188">
    <property type="entry name" value="FAD/NAD-bd_sf"/>
</dbReference>
<protein>
    <submittedName>
        <fullName evidence="13">FAD-binding protein</fullName>
    </submittedName>
</protein>
<evidence type="ECO:0000256" key="9">
    <source>
        <dbReference type="PIRSR" id="PIRSR000350-4"/>
    </source>
</evidence>
<dbReference type="PRINTS" id="PR00411">
    <property type="entry name" value="PNDRDTASEI"/>
</dbReference>
<dbReference type="Pfam" id="PF02852">
    <property type="entry name" value="Pyr_redox_dim"/>
    <property type="match status" value="1"/>
</dbReference>
<keyword evidence="7 10" id="KW-0676">Redox-active center</keyword>
<dbReference type="InterPro" id="IPR016156">
    <property type="entry name" value="FAD/NAD-linked_Rdtase_dimer_sf"/>
</dbReference>
<proteinExistence type="inferred from homology"/>
<dbReference type="InterPro" id="IPR012999">
    <property type="entry name" value="Pyr_OxRdtase_I_AS"/>
</dbReference>
<dbReference type="InterPro" id="IPR023753">
    <property type="entry name" value="FAD/NAD-binding_dom"/>
</dbReference>
<keyword evidence="4" id="KW-0521">NADP</keyword>
<evidence type="ECO:0000256" key="3">
    <source>
        <dbReference type="ARBA" id="ARBA00022827"/>
    </source>
</evidence>
<dbReference type="RefSeq" id="WP_148599652.1">
    <property type="nucleotide sequence ID" value="NZ_VSLD01000001.1"/>
</dbReference>
<dbReference type="PIRSF" id="PIRSF000350">
    <property type="entry name" value="Mercury_reductase_MerA"/>
    <property type="match status" value="1"/>
</dbReference>
<feature type="domain" description="Pyridine nucleotide-disulphide oxidoreductase dimerisation" evidence="11">
    <location>
        <begin position="339"/>
        <end position="442"/>
    </location>
</feature>
<keyword evidence="6" id="KW-1015">Disulfide bond</keyword>
<dbReference type="Gene3D" id="3.30.390.30">
    <property type="match status" value="1"/>
</dbReference>
<dbReference type="GO" id="GO:0003955">
    <property type="term" value="F:NAD(P)H dehydrogenase (quinone) activity"/>
    <property type="evidence" value="ECO:0007669"/>
    <property type="project" value="TreeGrafter"/>
</dbReference>
<keyword evidence="8" id="KW-0520">NAD</keyword>
<keyword evidence="8" id="KW-0547">Nucleotide-binding</keyword>
<keyword evidence="2 10" id="KW-0285">Flavoprotein</keyword>